<keyword evidence="2" id="KW-0812">Transmembrane</keyword>
<sequence length="214" mass="21455">MRDSLFPQRTTIVFVVVIGGLIGALIALAVAMIDGGSPGADSGPSDRSSYPPFSDALPADADDYADAAEVALAHAESYGTYTPGQSAEEHLAAVREAAPLADVPDGVDLAGATAAHTALDERGAATAGAAEVVGIEYLGAESMELSVDVTARPEDAGNSEDTATAEDADDIELGRYTLLLMREADAWVVAGAVPAAPEDGGDGGVGGDEPAADL</sequence>
<evidence type="ECO:0000313" key="3">
    <source>
        <dbReference type="EMBL" id="MDA0563685.1"/>
    </source>
</evidence>
<keyword evidence="4" id="KW-1185">Reference proteome</keyword>
<dbReference type="RefSeq" id="WP_270070959.1">
    <property type="nucleotide sequence ID" value="NZ_JAJAQC010000005.1"/>
</dbReference>
<evidence type="ECO:0000313" key="4">
    <source>
        <dbReference type="Proteomes" id="UP001140076"/>
    </source>
</evidence>
<dbReference type="EMBL" id="JAJAQC010000005">
    <property type="protein sequence ID" value="MDA0563685.1"/>
    <property type="molecule type" value="Genomic_DNA"/>
</dbReference>
<dbReference type="Proteomes" id="UP001140076">
    <property type="component" value="Unassembled WGS sequence"/>
</dbReference>
<feature type="region of interest" description="Disordered" evidence="1">
    <location>
        <begin position="37"/>
        <end position="56"/>
    </location>
</feature>
<dbReference type="AlphaFoldDB" id="A0A9X3SEE2"/>
<keyword evidence="2" id="KW-0472">Membrane</keyword>
<gene>
    <name evidence="3" type="ORF">LG943_04965</name>
</gene>
<accession>A0A9X3SEE2</accession>
<protein>
    <submittedName>
        <fullName evidence="3">Uncharacterized protein</fullName>
    </submittedName>
</protein>
<reference evidence="3" key="1">
    <citation type="submission" date="2021-10" db="EMBL/GenBank/DDBJ databases">
        <title>Streptomonospora sp. nov., isolated from mangrove soil.</title>
        <authorList>
            <person name="Chen X."/>
            <person name="Ge X."/>
            <person name="Liu W."/>
        </authorList>
    </citation>
    <scope>NUCLEOTIDE SEQUENCE</scope>
    <source>
        <strain evidence="3">S1-112</strain>
    </source>
</reference>
<name>A0A9X3SEE2_9ACTN</name>
<organism evidence="3 4">
    <name type="scientific">Streptomonospora mangrovi</name>
    <dbReference type="NCBI Taxonomy" id="2883123"/>
    <lineage>
        <taxon>Bacteria</taxon>
        <taxon>Bacillati</taxon>
        <taxon>Actinomycetota</taxon>
        <taxon>Actinomycetes</taxon>
        <taxon>Streptosporangiales</taxon>
        <taxon>Nocardiopsidaceae</taxon>
        <taxon>Streptomonospora</taxon>
    </lineage>
</organism>
<evidence type="ECO:0000256" key="2">
    <source>
        <dbReference type="SAM" id="Phobius"/>
    </source>
</evidence>
<proteinExistence type="predicted"/>
<keyword evidence="2" id="KW-1133">Transmembrane helix</keyword>
<feature type="transmembrane region" description="Helical" evidence="2">
    <location>
        <begin position="12"/>
        <end position="33"/>
    </location>
</feature>
<evidence type="ECO:0000256" key="1">
    <source>
        <dbReference type="SAM" id="MobiDB-lite"/>
    </source>
</evidence>
<comment type="caution">
    <text evidence="3">The sequence shown here is derived from an EMBL/GenBank/DDBJ whole genome shotgun (WGS) entry which is preliminary data.</text>
</comment>